<dbReference type="Proteomes" id="UP000799779">
    <property type="component" value="Unassembled WGS sequence"/>
</dbReference>
<evidence type="ECO:0000313" key="2">
    <source>
        <dbReference type="EMBL" id="KAF1998636.1"/>
    </source>
</evidence>
<organism evidence="2 3">
    <name type="scientific">Amniculicola lignicola CBS 123094</name>
    <dbReference type="NCBI Taxonomy" id="1392246"/>
    <lineage>
        <taxon>Eukaryota</taxon>
        <taxon>Fungi</taxon>
        <taxon>Dikarya</taxon>
        <taxon>Ascomycota</taxon>
        <taxon>Pezizomycotina</taxon>
        <taxon>Dothideomycetes</taxon>
        <taxon>Pleosporomycetidae</taxon>
        <taxon>Pleosporales</taxon>
        <taxon>Amniculicolaceae</taxon>
        <taxon>Amniculicola</taxon>
    </lineage>
</organism>
<proteinExistence type="predicted"/>
<protein>
    <submittedName>
        <fullName evidence="2">Uncharacterized protein</fullName>
    </submittedName>
</protein>
<accession>A0A6A5WLW8</accession>
<feature type="region of interest" description="Disordered" evidence="1">
    <location>
        <begin position="163"/>
        <end position="182"/>
    </location>
</feature>
<sequence>MEGGTEVGLGSRAWHVETPHTGRHFASGFPASTNRAACSRERRVRVRCVSLRAWQGACSIRHREAADVVAPAPGAQSTQSSLLVLLFAAVYSPKRGRTQPEEQRLWGTAPNSVGHAASQRLHKLDARKSKVSRRTLSCCRLSPGTTAAPSIQRSNLPRQHIIGNRTQQSANNPPTLARGLAKSRSRHRDIRLCWAGLVRFEISTVSCERVVHVN</sequence>
<feature type="compositionally biased region" description="Polar residues" evidence="1">
    <location>
        <begin position="164"/>
        <end position="174"/>
    </location>
</feature>
<keyword evidence="3" id="KW-1185">Reference proteome</keyword>
<evidence type="ECO:0000313" key="3">
    <source>
        <dbReference type="Proteomes" id="UP000799779"/>
    </source>
</evidence>
<dbReference type="AlphaFoldDB" id="A0A6A5WLW8"/>
<gene>
    <name evidence="2" type="ORF">P154DRAFT_536183</name>
</gene>
<reference evidence="2" key="1">
    <citation type="journal article" date="2020" name="Stud. Mycol.">
        <title>101 Dothideomycetes genomes: a test case for predicting lifestyles and emergence of pathogens.</title>
        <authorList>
            <person name="Haridas S."/>
            <person name="Albert R."/>
            <person name="Binder M."/>
            <person name="Bloem J."/>
            <person name="Labutti K."/>
            <person name="Salamov A."/>
            <person name="Andreopoulos B."/>
            <person name="Baker S."/>
            <person name="Barry K."/>
            <person name="Bills G."/>
            <person name="Bluhm B."/>
            <person name="Cannon C."/>
            <person name="Castanera R."/>
            <person name="Culley D."/>
            <person name="Daum C."/>
            <person name="Ezra D."/>
            <person name="Gonzalez J."/>
            <person name="Henrissat B."/>
            <person name="Kuo A."/>
            <person name="Liang C."/>
            <person name="Lipzen A."/>
            <person name="Lutzoni F."/>
            <person name="Magnuson J."/>
            <person name="Mondo S."/>
            <person name="Nolan M."/>
            <person name="Ohm R."/>
            <person name="Pangilinan J."/>
            <person name="Park H.-J."/>
            <person name="Ramirez L."/>
            <person name="Alfaro M."/>
            <person name="Sun H."/>
            <person name="Tritt A."/>
            <person name="Yoshinaga Y."/>
            <person name="Zwiers L.-H."/>
            <person name="Turgeon B."/>
            <person name="Goodwin S."/>
            <person name="Spatafora J."/>
            <person name="Crous P."/>
            <person name="Grigoriev I."/>
        </authorList>
    </citation>
    <scope>NUCLEOTIDE SEQUENCE</scope>
    <source>
        <strain evidence="2">CBS 123094</strain>
    </source>
</reference>
<name>A0A6A5WLW8_9PLEO</name>
<evidence type="ECO:0000256" key="1">
    <source>
        <dbReference type="SAM" id="MobiDB-lite"/>
    </source>
</evidence>
<dbReference type="EMBL" id="ML977602">
    <property type="protein sequence ID" value="KAF1998636.1"/>
    <property type="molecule type" value="Genomic_DNA"/>
</dbReference>